<name>A0A8H3DZB3_9AGAM</name>
<evidence type="ECO:0000313" key="3">
    <source>
        <dbReference type="Proteomes" id="UP000663827"/>
    </source>
</evidence>
<sequence>MTILDNLRTVASNLIHPDQAFNARNRNLILPERYPSDLVTWKATSRGADGLRTKQSHTGETVRTAATPEDEGNAIRRARVLRDSVHAHERELACLEKSHLAYGLRIPSTSHPDVPRRPESNAQVVSTHGLALMPTDPKRDHNEPNALPRFKFFDRDAGVVSSGVGFAYLKGGGALRELALIAYAMEVAVRRGFESIVTPDVARRNVADRCGFVPRDDEIKGGGVAGVKTPEQMYGIHSKHGSEEATLVLSGTSKIPLTAEAGARGKYTLGLYRVHQFTRVKLFSITVGERVKRTDDHTTLPAKADKASDKELEDLRELQIELYAGLGITFWTSALDMPSEEHGA</sequence>
<dbReference type="GO" id="GO:0005524">
    <property type="term" value="F:ATP binding"/>
    <property type="evidence" value="ECO:0007669"/>
    <property type="project" value="InterPro"/>
</dbReference>
<gene>
    <name evidence="2" type="ORF">RDB_LOCUS26530</name>
</gene>
<dbReference type="EMBL" id="CAJNJQ010000537">
    <property type="protein sequence ID" value="CAE7084639.1"/>
    <property type="molecule type" value="Genomic_DNA"/>
</dbReference>
<accession>A0A8H3DZB3</accession>
<comment type="caution">
    <text evidence="2">The sequence shown here is derived from an EMBL/GenBank/DDBJ whole genome shotgun (WGS) entry which is preliminary data.</text>
</comment>
<dbReference type="GO" id="GO:0004828">
    <property type="term" value="F:serine-tRNA ligase activity"/>
    <property type="evidence" value="ECO:0007669"/>
    <property type="project" value="InterPro"/>
</dbReference>
<reference evidence="2" key="1">
    <citation type="submission" date="2021-01" db="EMBL/GenBank/DDBJ databases">
        <authorList>
            <person name="Kaushik A."/>
        </authorList>
    </citation>
    <scope>NUCLEOTIDE SEQUENCE</scope>
    <source>
        <strain evidence="2">AG5</strain>
    </source>
</reference>
<dbReference type="Proteomes" id="UP000663827">
    <property type="component" value="Unassembled WGS sequence"/>
</dbReference>
<dbReference type="Gene3D" id="3.30.930.10">
    <property type="entry name" value="Bira Bifunctional Protein, Domain 2"/>
    <property type="match status" value="2"/>
</dbReference>
<dbReference type="AlphaFoldDB" id="A0A8H3DZB3"/>
<organism evidence="2 3">
    <name type="scientific">Rhizoctonia solani</name>
    <dbReference type="NCBI Taxonomy" id="456999"/>
    <lineage>
        <taxon>Eukaryota</taxon>
        <taxon>Fungi</taxon>
        <taxon>Dikarya</taxon>
        <taxon>Basidiomycota</taxon>
        <taxon>Agaricomycotina</taxon>
        <taxon>Agaricomycetes</taxon>
        <taxon>Cantharellales</taxon>
        <taxon>Ceratobasidiaceae</taxon>
        <taxon>Rhizoctonia</taxon>
    </lineage>
</organism>
<proteinExistence type="predicted"/>
<feature type="region of interest" description="Disordered" evidence="1">
    <location>
        <begin position="49"/>
        <end position="68"/>
    </location>
</feature>
<dbReference type="SUPFAM" id="SSF55681">
    <property type="entry name" value="Class II aaRS and biotin synthetases"/>
    <property type="match status" value="1"/>
</dbReference>
<dbReference type="PANTHER" id="PTHR11778">
    <property type="entry name" value="SERYL-TRNA SYNTHETASE"/>
    <property type="match status" value="1"/>
</dbReference>
<evidence type="ECO:0000256" key="1">
    <source>
        <dbReference type="SAM" id="MobiDB-lite"/>
    </source>
</evidence>
<dbReference type="InterPro" id="IPR002317">
    <property type="entry name" value="Ser-tRNA-ligase_type_1"/>
</dbReference>
<dbReference type="GO" id="GO:0006434">
    <property type="term" value="P:seryl-tRNA aminoacylation"/>
    <property type="evidence" value="ECO:0007669"/>
    <property type="project" value="InterPro"/>
</dbReference>
<protein>
    <submittedName>
        <fullName evidence="2">Uncharacterized protein</fullName>
    </submittedName>
</protein>
<evidence type="ECO:0000313" key="2">
    <source>
        <dbReference type="EMBL" id="CAE7084639.1"/>
    </source>
</evidence>
<dbReference type="InterPro" id="IPR045864">
    <property type="entry name" value="aa-tRNA-synth_II/BPL/LPL"/>
</dbReference>